<dbReference type="InterPro" id="IPR013094">
    <property type="entry name" value="AB_hydrolase_3"/>
</dbReference>
<keyword evidence="4" id="KW-1185">Reference proteome</keyword>
<proteinExistence type="predicted"/>
<dbReference type="EMBL" id="OZ037947">
    <property type="protein sequence ID" value="CAL1707385.1"/>
    <property type="molecule type" value="Genomic_DNA"/>
</dbReference>
<evidence type="ECO:0000313" key="4">
    <source>
        <dbReference type="Proteomes" id="UP001497453"/>
    </source>
</evidence>
<name>A0ABP1DHW5_9APHY</name>
<dbReference type="Proteomes" id="UP001497453">
    <property type="component" value="Chromosome 4"/>
</dbReference>
<dbReference type="PANTHER" id="PTHR48081">
    <property type="entry name" value="AB HYDROLASE SUPERFAMILY PROTEIN C4A8.06C"/>
    <property type="match status" value="1"/>
</dbReference>
<dbReference type="PANTHER" id="PTHR48081:SF8">
    <property type="entry name" value="ALPHA_BETA HYDROLASE FOLD-3 DOMAIN-CONTAINING PROTEIN-RELATED"/>
    <property type="match status" value="1"/>
</dbReference>
<gene>
    <name evidence="3" type="ORF">GFSPODELE1_LOCUS6340</name>
</gene>
<reference evidence="4" key="1">
    <citation type="submission" date="2024-04" db="EMBL/GenBank/DDBJ databases">
        <authorList>
            <person name="Shaw F."/>
            <person name="Minotto A."/>
        </authorList>
    </citation>
    <scope>NUCLEOTIDE SEQUENCE [LARGE SCALE GENOMIC DNA]</scope>
</reference>
<evidence type="ECO:0000259" key="2">
    <source>
        <dbReference type="Pfam" id="PF07859"/>
    </source>
</evidence>
<accession>A0ABP1DHW5</accession>
<dbReference type="Pfam" id="PF07859">
    <property type="entry name" value="Abhydrolase_3"/>
    <property type="match status" value="1"/>
</dbReference>
<dbReference type="InterPro" id="IPR050300">
    <property type="entry name" value="GDXG_lipolytic_enzyme"/>
</dbReference>
<protein>
    <recommendedName>
        <fullName evidence="2">Alpha/beta hydrolase fold-3 domain-containing protein</fullName>
    </recommendedName>
</protein>
<evidence type="ECO:0000256" key="1">
    <source>
        <dbReference type="ARBA" id="ARBA00022801"/>
    </source>
</evidence>
<feature type="domain" description="Alpha/beta hydrolase fold-3" evidence="2">
    <location>
        <begin position="91"/>
        <end position="304"/>
    </location>
</feature>
<dbReference type="Gene3D" id="3.40.50.1820">
    <property type="entry name" value="alpha/beta hydrolase"/>
    <property type="match status" value="1"/>
</dbReference>
<sequence length="331" mass="36522">MAHWTEYSTPDAELAPLLAKLPPSILGLDDPVATREKLKHMLPAMQKATQHELPPDADYRVEDRKIPVEGGEITIRCLVPTSESGKTFPVLVWFHGGGWSMGSIDMDDYSLRRICVTLQIVIVNVDYRLVPEHPFPTSLDDCYAGLKWTAENASLISGAVDKGFLVGGFSAGASAATIVAHRARDDAFFQGCPLTGQALQVPQVVHPDACPEQYKPLFRSIEQNKDAPILNREGLLKSNAFVGARPDDPNLFILLAPSHANLPPTFIQVAGADPLRDDGLVYEQVLRESGVQTKFEVYPGMPHGGRAMFPNTAIYKKWDKDQLEGLRWLLR</sequence>
<keyword evidence="1" id="KW-0378">Hydrolase</keyword>
<evidence type="ECO:0000313" key="3">
    <source>
        <dbReference type="EMBL" id="CAL1707385.1"/>
    </source>
</evidence>
<organism evidence="3 4">
    <name type="scientific">Somion occarium</name>
    <dbReference type="NCBI Taxonomy" id="3059160"/>
    <lineage>
        <taxon>Eukaryota</taxon>
        <taxon>Fungi</taxon>
        <taxon>Dikarya</taxon>
        <taxon>Basidiomycota</taxon>
        <taxon>Agaricomycotina</taxon>
        <taxon>Agaricomycetes</taxon>
        <taxon>Polyporales</taxon>
        <taxon>Cerrenaceae</taxon>
        <taxon>Somion</taxon>
    </lineage>
</organism>
<dbReference type="SUPFAM" id="SSF53474">
    <property type="entry name" value="alpha/beta-Hydrolases"/>
    <property type="match status" value="1"/>
</dbReference>
<dbReference type="InterPro" id="IPR029058">
    <property type="entry name" value="AB_hydrolase_fold"/>
</dbReference>